<reference evidence="3 4" key="1">
    <citation type="submission" date="2016-09" db="EMBL/GenBank/DDBJ databases">
        <title>Extensive genetic diversity and differential bi-allelic expression allows diatom success in the polar Southern Ocean.</title>
        <authorList>
            <consortium name="DOE Joint Genome Institute"/>
            <person name="Mock T."/>
            <person name="Otillar R.P."/>
            <person name="Strauss J."/>
            <person name="Dupont C."/>
            <person name="Frickenhaus S."/>
            <person name="Maumus F."/>
            <person name="Mcmullan M."/>
            <person name="Sanges R."/>
            <person name="Schmutz J."/>
            <person name="Toseland A."/>
            <person name="Valas R."/>
            <person name="Veluchamy A."/>
            <person name="Ward B.J."/>
            <person name="Allen A."/>
            <person name="Barry K."/>
            <person name="Falciatore A."/>
            <person name="Ferrante M."/>
            <person name="Fortunato A.E."/>
            <person name="Gloeckner G."/>
            <person name="Gruber A."/>
            <person name="Hipkin R."/>
            <person name="Janech M."/>
            <person name="Kroth P."/>
            <person name="Leese F."/>
            <person name="Lindquist E."/>
            <person name="Lyon B.R."/>
            <person name="Martin J."/>
            <person name="Mayer C."/>
            <person name="Parker M."/>
            <person name="Quesneville H."/>
            <person name="Raymond J."/>
            <person name="Uhlig C."/>
            <person name="Valentin K.U."/>
            <person name="Worden A.Z."/>
            <person name="Armbrust E.V."/>
            <person name="Bowler C."/>
            <person name="Green B."/>
            <person name="Moulton V."/>
            <person name="Van Oosterhout C."/>
            <person name="Grigoriev I."/>
        </authorList>
    </citation>
    <scope>NUCLEOTIDE SEQUENCE [LARGE SCALE GENOMIC DNA]</scope>
    <source>
        <strain evidence="3 4">CCMP1102</strain>
    </source>
</reference>
<feature type="non-terminal residue" evidence="3">
    <location>
        <position position="206"/>
    </location>
</feature>
<dbReference type="PANTHER" id="PTHR12126">
    <property type="entry name" value="NADH-UBIQUINONE OXIDOREDUCTASE 39 KDA SUBUNIT-RELATED"/>
    <property type="match status" value="1"/>
</dbReference>
<dbReference type="Gene3D" id="3.40.50.720">
    <property type="entry name" value="NAD(P)-binding Rossmann-like Domain"/>
    <property type="match status" value="1"/>
</dbReference>
<dbReference type="Pfam" id="PF01370">
    <property type="entry name" value="Epimerase"/>
    <property type="match status" value="1"/>
</dbReference>
<accession>A0A1E7ELU3</accession>
<feature type="domain" description="NAD-dependent epimerase/dehydratase" evidence="2">
    <location>
        <begin position="32"/>
        <end position="201"/>
    </location>
</feature>
<gene>
    <name evidence="3" type="ORF">FRACYDRAFT_221522</name>
</gene>
<proteinExistence type="predicted"/>
<dbReference type="GO" id="GO:0044877">
    <property type="term" value="F:protein-containing complex binding"/>
    <property type="evidence" value="ECO:0007669"/>
    <property type="project" value="TreeGrafter"/>
</dbReference>
<dbReference type="AlphaFoldDB" id="A0A1E7ELU3"/>
<feature type="region of interest" description="Disordered" evidence="1">
    <location>
        <begin position="74"/>
        <end position="95"/>
    </location>
</feature>
<dbReference type="Proteomes" id="UP000095751">
    <property type="component" value="Unassembled WGS sequence"/>
</dbReference>
<dbReference type="InterPro" id="IPR036291">
    <property type="entry name" value="NAD(P)-bd_dom_sf"/>
</dbReference>
<protein>
    <recommendedName>
        <fullName evidence="2">NAD-dependent epimerase/dehydratase domain-containing protein</fullName>
    </recommendedName>
</protein>
<evidence type="ECO:0000313" key="4">
    <source>
        <dbReference type="Proteomes" id="UP000095751"/>
    </source>
</evidence>
<evidence type="ECO:0000313" key="3">
    <source>
        <dbReference type="EMBL" id="OEU06890.1"/>
    </source>
</evidence>
<dbReference type="InterPro" id="IPR051207">
    <property type="entry name" value="ComplexI_NDUFA9_subunit"/>
</dbReference>
<evidence type="ECO:0000256" key="1">
    <source>
        <dbReference type="SAM" id="MobiDB-lite"/>
    </source>
</evidence>
<dbReference type="OrthoDB" id="276721at2759"/>
<dbReference type="EMBL" id="KV784394">
    <property type="protein sequence ID" value="OEU06890.1"/>
    <property type="molecule type" value="Genomic_DNA"/>
</dbReference>
<dbReference type="InterPro" id="IPR001509">
    <property type="entry name" value="Epimerase_deHydtase"/>
</dbReference>
<dbReference type="InParanoid" id="A0A1E7ELU3"/>
<sequence length="206" mass="21780">MSSSDSDSTTPTSDNTDNNNNPSTSASAIKSVTVLGGTGFVGSRVCKILSDKGINVRSISKSGTVPKWLSVAKKSTTTTATTTEDDDESTSTTTSTSTDINWISLDILNVSDEELDTAMGLPDAIISCIGVVGTDPQKLIDGNGIVNMKGFDSARRVNNKLKSIAYVSVSSEVKACQENGWPKLPDFMESYFKAKNMAEQSAQDGD</sequence>
<dbReference type="KEGG" id="fcy:FRACYDRAFT_221522"/>
<organism evidence="3 4">
    <name type="scientific">Fragilariopsis cylindrus CCMP1102</name>
    <dbReference type="NCBI Taxonomy" id="635003"/>
    <lineage>
        <taxon>Eukaryota</taxon>
        <taxon>Sar</taxon>
        <taxon>Stramenopiles</taxon>
        <taxon>Ochrophyta</taxon>
        <taxon>Bacillariophyta</taxon>
        <taxon>Bacillariophyceae</taxon>
        <taxon>Bacillariophycidae</taxon>
        <taxon>Bacillariales</taxon>
        <taxon>Bacillariaceae</taxon>
        <taxon>Fragilariopsis</taxon>
    </lineage>
</organism>
<feature type="region of interest" description="Disordered" evidence="1">
    <location>
        <begin position="1"/>
        <end position="26"/>
    </location>
</feature>
<name>A0A1E7ELU3_9STRA</name>
<dbReference type="PANTHER" id="PTHR12126:SF16">
    <property type="entry name" value="MIOREX COMPLEX COMPONENT 2"/>
    <property type="match status" value="1"/>
</dbReference>
<dbReference type="SUPFAM" id="SSF51735">
    <property type="entry name" value="NAD(P)-binding Rossmann-fold domains"/>
    <property type="match status" value="1"/>
</dbReference>
<dbReference type="GO" id="GO:0005739">
    <property type="term" value="C:mitochondrion"/>
    <property type="evidence" value="ECO:0007669"/>
    <property type="project" value="TreeGrafter"/>
</dbReference>
<evidence type="ECO:0000259" key="2">
    <source>
        <dbReference type="Pfam" id="PF01370"/>
    </source>
</evidence>
<keyword evidence="4" id="KW-1185">Reference proteome</keyword>